<dbReference type="STRING" id="78345.BMERY_0709"/>
<organism evidence="2 3">
    <name type="scientific">Bifidobacterium merycicum</name>
    <dbReference type="NCBI Taxonomy" id="78345"/>
    <lineage>
        <taxon>Bacteria</taxon>
        <taxon>Bacillati</taxon>
        <taxon>Actinomycetota</taxon>
        <taxon>Actinomycetes</taxon>
        <taxon>Bifidobacteriales</taxon>
        <taxon>Bifidobacteriaceae</taxon>
        <taxon>Bifidobacterium</taxon>
    </lineage>
</organism>
<gene>
    <name evidence="2" type="ORF">BMERY_0709</name>
</gene>
<keyword evidence="1" id="KW-0732">Signal</keyword>
<dbReference type="Proteomes" id="UP000029060">
    <property type="component" value="Unassembled WGS sequence"/>
</dbReference>
<proteinExistence type="predicted"/>
<feature type="signal peptide" evidence="1">
    <location>
        <begin position="1"/>
        <end position="34"/>
    </location>
</feature>
<dbReference type="EMBL" id="JGZC01000006">
    <property type="protein sequence ID" value="KFI70230.1"/>
    <property type="molecule type" value="Genomic_DNA"/>
</dbReference>
<dbReference type="AlphaFoldDB" id="A0A087BGT0"/>
<evidence type="ECO:0000313" key="2">
    <source>
        <dbReference type="EMBL" id="KFI70230.1"/>
    </source>
</evidence>
<accession>A0A087BGT0</accession>
<keyword evidence="3" id="KW-1185">Reference proteome</keyword>
<reference evidence="2 3" key="1">
    <citation type="submission" date="2014-03" db="EMBL/GenBank/DDBJ databases">
        <title>Genomics of Bifidobacteria.</title>
        <authorList>
            <person name="Ventura M."/>
            <person name="Milani C."/>
            <person name="Lugli G.A."/>
        </authorList>
    </citation>
    <scope>NUCLEOTIDE SEQUENCE [LARGE SCALE GENOMIC DNA]</scope>
    <source>
        <strain evidence="2 3">LMG 11341</strain>
    </source>
</reference>
<comment type="caution">
    <text evidence="2">The sequence shown here is derived from an EMBL/GenBank/DDBJ whole genome shotgun (WGS) entry which is preliminary data.</text>
</comment>
<sequence length="467" mass="51478">MSEKGWKMRDWILRMLAVLSAGVVLLAPALPAMAADDLGLPAWYGGALKAFDRMGTTEIEKPWWISKGTARKILLIKDNATVSIDATLTDGKRDGYPSQSDFDKALDGHAATITYKDTTFDVRAWLNLLGQTFADAYAESSSGGRVYGDKGYIPTAEEIDTETLKLAHTSSYLLEQAEKTDDDTVQAAQSACKAFGTVVNAVDVAWDKDMDTPGTYLAAVERDPDYGDVITYDDKILQRFDAMALLDRDNGTLYYDQIQNELEGKNKSLVNYDDLKPSAVVGGRKAQAKQFFGKAKTKVKEGAKQGLIDMVNSFVGGLIQDGTTKLVDMTIGLDNWCGTINSMRYDLDSNWFYKAMGYFGNKTVGGAMNIDCDDYRELGTVASEKQWKNIKGADETHSADKAPHWSWTYTPWYVATQDGTSVYIRGRHYQDGKGAHLVWTDTIRVTKSNKGHLLGHVLPGDNAPPIP</sequence>
<feature type="chain" id="PRO_5001818923" evidence="1">
    <location>
        <begin position="35"/>
        <end position="467"/>
    </location>
</feature>
<evidence type="ECO:0000313" key="3">
    <source>
        <dbReference type="Proteomes" id="UP000029060"/>
    </source>
</evidence>
<protein>
    <submittedName>
        <fullName evidence="2">Uncharacterized protein</fullName>
    </submittedName>
</protein>
<evidence type="ECO:0000256" key="1">
    <source>
        <dbReference type="SAM" id="SignalP"/>
    </source>
</evidence>
<name>A0A087BGT0_9BIFI</name>